<sequence length="468" mass="49504">MFVLSGHANGQVQVFWAAQPLLDAMVAYASWRVVRISSGAQRRFWLAMGGACAAFVVGDCVQATYAFSHDDQWSTAGGTVQGVLFGIGLLAIIVVMLIHPMPGHSRRERVAFWLDATTVLVAGAVVAWCFAVGPEDADNVVTTLISGAVILTSGFAAVKLVLSGNAPMHRTAALPMIVSAAVNSCGFFLEPGADGPMPAYVYAVRLLPSFLILLGPRVQEVVARHAETTSLVPHRRKPYSLLPYGGIAVAFAAVLVVLPEGPNARLWGAMIGLGIIFALVVCRQLAAFRDNTRLIDRLDATLAELREQENRLRRQAQTDGLTGLANRTHFYDEVAAALPGRTAVLVIDLDGFKAVNDSLGHAAGDALLIGVGDKLRASVRPGDLVARLGGDEFAVLLRDCGDASATATADRILEAMTFPIAYEETVVRANASIGVACASAGDDASGLMRRADLSMYAAKHAGKGQWVS</sequence>
<feature type="transmembrane region" description="Helical" evidence="2">
    <location>
        <begin position="239"/>
        <end position="258"/>
    </location>
</feature>
<reference evidence="4 5" key="1">
    <citation type="submission" date="2021-06" db="EMBL/GenBank/DDBJ databases">
        <title>Actinoplanes lichenicola sp. nov., and Actinoplanes ovalisporus sp. nov., isolated from lichen in Thailand.</title>
        <authorList>
            <person name="Saeng-In P."/>
            <person name="Kanchanasin P."/>
            <person name="Yuki M."/>
            <person name="Kudo T."/>
            <person name="Ohkuma M."/>
            <person name="Phongsopitanun W."/>
            <person name="Tanasupawat S."/>
        </authorList>
    </citation>
    <scope>NUCLEOTIDE SEQUENCE [LARGE SCALE GENOMIC DNA]</scope>
    <source>
        <strain evidence="4 5">NBRC 110975</strain>
    </source>
</reference>
<dbReference type="SUPFAM" id="SSF55073">
    <property type="entry name" value="Nucleotide cyclase"/>
    <property type="match status" value="1"/>
</dbReference>
<keyword evidence="1" id="KW-0175">Coiled coil</keyword>
<evidence type="ECO:0000259" key="3">
    <source>
        <dbReference type="PROSITE" id="PS50887"/>
    </source>
</evidence>
<feature type="coiled-coil region" evidence="1">
    <location>
        <begin position="288"/>
        <end position="318"/>
    </location>
</feature>
<feature type="transmembrane region" description="Helical" evidence="2">
    <location>
        <begin position="43"/>
        <end position="67"/>
    </location>
</feature>
<dbReference type="EMBL" id="JAHKKG010000013">
    <property type="protein sequence ID" value="MBU2669111.1"/>
    <property type="molecule type" value="Genomic_DNA"/>
</dbReference>
<organism evidence="4 5">
    <name type="scientific">Paractinoplanes bogorensis</name>
    <dbReference type="NCBI Taxonomy" id="1610840"/>
    <lineage>
        <taxon>Bacteria</taxon>
        <taxon>Bacillati</taxon>
        <taxon>Actinomycetota</taxon>
        <taxon>Actinomycetes</taxon>
        <taxon>Micromonosporales</taxon>
        <taxon>Micromonosporaceae</taxon>
        <taxon>Paractinoplanes</taxon>
    </lineage>
</organism>
<comment type="caution">
    <text evidence="4">The sequence shown here is derived from an EMBL/GenBank/DDBJ whole genome shotgun (WGS) entry which is preliminary data.</text>
</comment>
<dbReference type="Pfam" id="PF00990">
    <property type="entry name" value="GGDEF"/>
    <property type="match status" value="1"/>
</dbReference>
<dbReference type="InterPro" id="IPR029787">
    <property type="entry name" value="Nucleotide_cyclase"/>
</dbReference>
<keyword evidence="2" id="KW-0472">Membrane</keyword>
<dbReference type="PANTHER" id="PTHR46663:SF2">
    <property type="entry name" value="GGDEF DOMAIN-CONTAINING PROTEIN"/>
    <property type="match status" value="1"/>
</dbReference>
<dbReference type="Gene3D" id="3.30.70.270">
    <property type="match status" value="1"/>
</dbReference>
<keyword evidence="5" id="KW-1185">Reference proteome</keyword>
<feature type="transmembrane region" description="Helical" evidence="2">
    <location>
        <begin position="174"/>
        <end position="193"/>
    </location>
</feature>
<evidence type="ECO:0000256" key="1">
    <source>
        <dbReference type="SAM" id="Coils"/>
    </source>
</evidence>
<feature type="domain" description="GGDEF" evidence="3">
    <location>
        <begin position="340"/>
        <end position="468"/>
    </location>
</feature>
<accession>A0ABS5Z1B6</accession>
<dbReference type="InterPro" id="IPR052163">
    <property type="entry name" value="DGC-Regulatory_Protein"/>
</dbReference>
<dbReference type="Proteomes" id="UP001519654">
    <property type="component" value="Unassembled WGS sequence"/>
</dbReference>
<feature type="transmembrane region" description="Helical" evidence="2">
    <location>
        <begin position="264"/>
        <end position="286"/>
    </location>
</feature>
<dbReference type="InterPro" id="IPR000160">
    <property type="entry name" value="GGDEF_dom"/>
</dbReference>
<evidence type="ECO:0000313" key="4">
    <source>
        <dbReference type="EMBL" id="MBU2669111.1"/>
    </source>
</evidence>
<keyword evidence="2" id="KW-0812">Transmembrane</keyword>
<evidence type="ECO:0000256" key="2">
    <source>
        <dbReference type="SAM" id="Phobius"/>
    </source>
</evidence>
<dbReference type="PANTHER" id="PTHR46663">
    <property type="entry name" value="DIGUANYLATE CYCLASE DGCT-RELATED"/>
    <property type="match status" value="1"/>
</dbReference>
<gene>
    <name evidence="4" type="ORF">KOI35_36920</name>
</gene>
<feature type="transmembrane region" description="Helical" evidence="2">
    <location>
        <begin position="12"/>
        <end position="31"/>
    </location>
</feature>
<proteinExistence type="predicted"/>
<dbReference type="NCBIfam" id="TIGR00254">
    <property type="entry name" value="GGDEF"/>
    <property type="match status" value="1"/>
</dbReference>
<dbReference type="PROSITE" id="PS50887">
    <property type="entry name" value="GGDEF"/>
    <property type="match status" value="1"/>
</dbReference>
<feature type="transmembrane region" description="Helical" evidence="2">
    <location>
        <begin position="110"/>
        <end position="133"/>
    </location>
</feature>
<dbReference type="InterPro" id="IPR043128">
    <property type="entry name" value="Rev_trsase/Diguanyl_cyclase"/>
</dbReference>
<dbReference type="SMART" id="SM00267">
    <property type="entry name" value="GGDEF"/>
    <property type="match status" value="1"/>
</dbReference>
<evidence type="ECO:0000313" key="5">
    <source>
        <dbReference type="Proteomes" id="UP001519654"/>
    </source>
</evidence>
<name>A0ABS5Z1B6_9ACTN</name>
<feature type="transmembrane region" description="Helical" evidence="2">
    <location>
        <begin position="139"/>
        <end position="162"/>
    </location>
</feature>
<dbReference type="CDD" id="cd01949">
    <property type="entry name" value="GGDEF"/>
    <property type="match status" value="1"/>
</dbReference>
<protein>
    <submittedName>
        <fullName evidence="4">GGDEF domain-containing protein</fullName>
    </submittedName>
</protein>
<keyword evidence="2" id="KW-1133">Transmembrane helix</keyword>
<feature type="transmembrane region" description="Helical" evidence="2">
    <location>
        <begin position="79"/>
        <end position="98"/>
    </location>
</feature>